<accession>A0ACB7TBD8</accession>
<dbReference type="EMBL" id="CM023490">
    <property type="protein sequence ID" value="KAH6943443.1"/>
    <property type="molecule type" value="Genomic_DNA"/>
</dbReference>
<organism evidence="1 2">
    <name type="scientific">Hyalomma asiaticum</name>
    <name type="common">Tick</name>
    <dbReference type="NCBI Taxonomy" id="266040"/>
    <lineage>
        <taxon>Eukaryota</taxon>
        <taxon>Metazoa</taxon>
        <taxon>Ecdysozoa</taxon>
        <taxon>Arthropoda</taxon>
        <taxon>Chelicerata</taxon>
        <taxon>Arachnida</taxon>
        <taxon>Acari</taxon>
        <taxon>Parasitiformes</taxon>
        <taxon>Ixodida</taxon>
        <taxon>Ixodoidea</taxon>
        <taxon>Ixodidae</taxon>
        <taxon>Hyalomminae</taxon>
        <taxon>Hyalomma</taxon>
    </lineage>
</organism>
<evidence type="ECO:0000313" key="1">
    <source>
        <dbReference type="EMBL" id="KAH6943443.1"/>
    </source>
</evidence>
<comment type="caution">
    <text evidence="1">The sequence shown here is derived from an EMBL/GenBank/DDBJ whole genome shotgun (WGS) entry which is preliminary data.</text>
</comment>
<protein>
    <submittedName>
        <fullName evidence="1">Uncharacterized protein</fullName>
    </submittedName>
</protein>
<keyword evidence="2" id="KW-1185">Reference proteome</keyword>
<proteinExistence type="predicted"/>
<name>A0ACB7TBD8_HYAAI</name>
<dbReference type="Proteomes" id="UP000821845">
    <property type="component" value="Chromosome 10"/>
</dbReference>
<gene>
    <name evidence="1" type="ORF">HPB50_021675</name>
</gene>
<sequence>MEDEVITPELLVLTCTEQSSGGCQLLRHLTYCNKALWLAGLQLREDPGDEPGYLNVVSVPGMRQSYPYCGDGNVEPALVMLQWLLEKHRCIVSLEANYDTLHATKALVEAHASSSNLLRLVTFGYAKDPFKVNEELKGHELVSAYLQQMPCESRIDIPTGLLLKDDARIVSLDLSKLNMGPSRTKTLIDALIKNGTVEELSTGAYVLYSRHPGKPLNLFVAFLLKENATLRKLSIKGDRCRFQIATWRSLARAIANVGTLENLTLEVSATKQKCVLFLEAVFHSQSLRSLTFLPDPSDDDPHDYGSSENMNDQSWIFALQNNRVMETLDLNVHWLCKSSTLRKIKLVIEFAYEENGDRDVASQSLSKVHNALSSNTSLNKIDLICDHDFMEDDCKALGDAPSKNRYLHEFSVLDMRTEYFVAFMDRLLTRLDQNYNLVLLDVPYCVDAYAQMRAAQEMVRRNCSLVERATRFVMGTHHRDFACAFETLSEEPVLLMNVRKKATVSDQAESMVNEARNLLRNAKLDTYMQLAGVVKRAVRCNYREDGGRQLDRLPYDCWVHIRRHLKIADVVQP</sequence>
<evidence type="ECO:0000313" key="2">
    <source>
        <dbReference type="Proteomes" id="UP000821845"/>
    </source>
</evidence>
<reference evidence="1" key="1">
    <citation type="submission" date="2020-05" db="EMBL/GenBank/DDBJ databases">
        <title>Large-scale comparative analyses of tick genomes elucidate their genetic diversity and vector capacities.</title>
        <authorList>
            <person name="Jia N."/>
            <person name="Wang J."/>
            <person name="Shi W."/>
            <person name="Du L."/>
            <person name="Sun Y."/>
            <person name="Zhan W."/>
            <person name="Jiang J."/>
            <person name="Wang Q."/>
            <person name="Zhang B."/>
            <person name="Ji P."/>
            <person name="Sakyi L.B."/>
            <person name="Cui X."/>
            <person name="Yuan T."/>
            <person name="Jiang B."/>
            <person name="Yang W."/>
            <person name="Lam T.T.-Y."/>
            <person name="Chang Q."/>
            <person name="Ding S."/>
            <person name="Wang X."/>
            <person name="Zhu J."/>
            <person name="Ruan X."/>
            <person name="Zhao L."/>
            <person name="Wei J."/>
            <person name="Que T."/>
            <person name="Du C."/>
            <person name="Cheng J."/>
            <person name="Dai P."/>
            <person name="Han X."/>
            <person name="Huang E."/>
            <person name="Gao Y."/>
            <person name="Liu J."/>
            <person name="Shao H."/>
            <person name="Ye R."/>
            <person name="Li L."/>
            <person name="Wei W."/>
            <person name="Wang X."/>
            <person name="Wang C."/>
            <person name="Yang T."/>
            <person name="Huo Q."/>
            <person name="Li W."/>
            <person name="Guo W."/>
            <person name="Chen H."/>
            <person name="Zhou L."/>
            <person name="Ni X."/>
            <person name="Tian J."/>
            <person name="Zhou Y."/>
            <person name="Sheng Y."/>
            <person name="Liu T."/>
            <person name="Pan Y."/>
            <person name="Xia L."/>
            <person name="Li J."/>
            <person name="Zhao F."/>
            <person name="Cao W."/>
        </authorList>
    </citation>
    <scope>NUCLEOTIDE SEQUENCE</scope>
    <source>
        <strain evidence="1">Hyas-2018</strain>
    </source>
</reference>